<feature type="transmembrane region" description="Helical" evidence="1">
    <location>
        <begin position="6"/>
        <end position="23"/>
    </location>
</feature>
<accession>A0A2P4QQA3</accession>
<reference evidence="2 3" key="2">
    <citation type="journal article" date="2018" name="New Phytol.">
        <title>High intraspecific genome diversity in the model arbuscular mycorrhizal symbiont Rhizophagus irregularis.</title>
        <authorList>
            <person name="Chen E.C.H."/>
            <person name="Morin E."/>
            <person name="Beaudet D."/>
            <person name="Noel J."/>
            <person name="Yildirir G."/>
            <person name="Ndikumana S."/>
            <person name="Charron P."/>
            <person name="St-Onge C."/>
            <person name="Giorgi J."/>
            <person name="Kruger M."/>
            <person name="Marton T."/>
            <person name="Ropars J."/>
            <person name="Grigoriev I.V."/>
            <person name="Hainaut M."/>
            <person name="Henrissat B."/>
            <person name="Roux C."/>
            <person name="Martin F."/>
            <person name="Corradi N."/>
        </authorList>
    </citation>
    <scope>NUCLEOTIDE SEQUENCE [LARGE SCALE GENOMIC DNA]</scope>
    <source>
        <strain evidence="2 3">DAOM 197198</strain>
    </source>
</reference>
<evidence type="ECO:0000313" key="2">
    <source>
        <dbReference type="EMBL" id="POG79748.1"/>
    </source>
</evidence>
<evidence type="ECO:0000256" key="1">
    <source>
        <dbReference type="SAM" id="Phobius"/>
    </source>
</evidence>
<dbReference type="Proteomes" id="UP000018888">
    <property type="component" value="Unassembled WGS sequence"/>
</dbReference>
<sequence>MIFDTDLPHIIFDIQAIFVIFFFRNKKRLANKKISIFDSMLFFFYSYRTNQSGFVNIQIFFKYFKYISNAR</sequence>
<name>A0A2P4QQA3_RHIID</name>
<keyword evidence="1" id="KW-1133">Transmembrane helix</keyword>
<gene>
    <name evidence="2" type="ORF">GLOIN_2v1522956</name>
</gene>
<keyword evidence="3" id="KW-1185">Reference proteome</keyword>
<proteinExistence type="predicted"/>
<keyword evidence="1" id="KW-0812">Transmembrane</keyword>
<comment type="caution">
    <text evidence="2">The sequence shown here is derived from an EMBL/GenBank/DDBJ whole genome shotgun (WGS) entry which is preliminary data.</text>
</comment>
<dbReference type="AlphaFoldDB" id="A0A2P4QQA3"/>
<keyword evidence="1" id="KW-0472">Membrane</keyword>
<dbReference type="EMBL" id="AUPC02000022">
    <property type="protein sequence ID" value="POG79748.1"/>
    <property type="molecule type" value="Genomic_DNA"/>
</dbReference>
<evidence type="ECO:0000313" key="3">
    <source>
        <dbReference type="Proteomes" id="UP000018888"/>
    </source>
</evidence>
<organism evidence="2 3">
    <name type="scientific">Rhizophagus irregularis (strain DAOM 181602 / DAOM 197198 / MUCL 43194)</name>
    <name type="common">Arbuscular mycorrhizal fungus</name>
    <name type="synonym">Glomus intraradices</name>
    <dbReference type="NCBI Taxonomy" id="747089"/>
    <lineage>
        <taxon>Eukaryota</taxon>
        <taxon>Fungi</taxon>
        <taxon>Fungi incertae sedis</taxon>
        <taxon>Mucoromycota</taxon>
        <taxon>Glomeromycotina</taxon>
        <taxon>Glomeromycetes</taxon>
        <taxon>Glomerales</taxon>
        <taxon>Glomeraceae</taxon>
        <taxon>Rhizophagus</taxon>
    </lineage>
</organism>
<reference evidence="2 3" key="1">
    <citation type="journal article" date="2013" name="Proc. Natl. Acad. Sci. U.S.A.">
        <title>Genome of an arbuscular mycorrhizal fungus provides insight into the oldest plant symbiosis.</title>
        <authorList>
            <person name="Tisserant E."/>
            <person name="Malbreil M."/>
            <person name="Kuo A."/>
            <person name="Kohler A."/>
            <person name="Symeonidi A."/>
            <person name="Balestrini R."/>
            <person name="Charron P."/>
            <person name="Duensing N."/>
            <person name="Frei Dit Frey N."/>
            <person name="Gianinazzi-Pearson V."/>
            <person name="Gilbert L.B."/>
            <person name="Handa Y."/>
            <person name="Herr J.R."/>
            <person name="Hijri M."/>
            <person name="Koul R."/>
            <person name="Kawaguchi M."/>
            <person name="Krajinski F."/>
            <person name="Lammers P.J."/>
            <person name="Masclaux F.G."/>
            <person name="Murat C."/>
            <person name="Morin E."/>
            <person name="Ndikumana S."/>
            <person name="Pagni M."/>
            <person name="Petitpierre D."/>
            <person name="Requena N."/>
            <person name="Rosikiewicz P."/>
            <person name="Riley R."/>
            <person name="Saito K."/>
            <person name="San Clemente H."/>
            <person name="Shapiro H."/>
            <person name="van Tuinen D."/>
            <person name="Becard G."/>
            <person name="Bonfante P."/>
            <person name="Paszkowski U."/>
            <person name="Shachar-Hill Y.Y."/>
            <person name="Tuskan G.A."/>
            <person name="Young P.W."/>
            <person name="Sanders I.R."/>
            <person name="Henrissat B."/>
            <person name="Rensing S.A."/>
            <person name="Grigoriev I.V."/>
            <person name="Corradi N."/>
            <person name="Roux C."/>
            <person name="Martin F."/>
        </authorList>
    </citation>
    <scope>NUCLEOTIDE SEQUENCE [LARGE SCALE GENOMIC DNA]</scope>
    <source>
        <strain evidence="2 3">DAOM 197198</strain>
    </source>
</reference>
<protein>
    <submittedName>
        <fullName evidence="2">Uncharacterized protein</fullName>
    </submittedName>
</protein>